<dbReference type="PANTHER" id="PTHR34582:SF6">
    <property type="entry name" value="UPF0702 TRANSMEMBRANE PROTEIN YCAP"/>
    <property type="match status" value="1"/>
</dbReference>
<feature type="transmembrane region" description="Helical" evidence="7">
    <location>
        <begin position="12"/>
        <end position="29"/>
    </location>
</feature>
<dbReference type="Pfam" id="PF04239">
    <property type="entry name" value="DUF421"/>
    <property type="match status" value="1"/>
</dbReference>
<keyword evidence="4 7" id="KW-0812">Transmembrane</keyword>
<feature type="transmembrane region" description="Helical" evidence="7">
    <location>
        <begin position="41"/>
        <end position="61"/>
    </location>
</feature>
<dbReference type="PANTHER" id="PTHR34582">
    <property type="entry name" value="UPF0702 TRANSMEMBRANE PROTEIN YCAP"/>
    <property type="match status" value="1"/>
</dbReference>
<dbReference type="Proteomes" id="UP000652427">
    <property type="component" value="Unassembled WGS sequence"/>
</dbReference>
<comment type="caution">
    <text evidence="9">The sequence shown here is derived from an EMBL/GenBank/DDBJ whole genome shotgun (WGS) entry which is preliminary data.</text>
</comment>
<dbReference type="RefSeq" id="WP_176277883.1">
    <property type="nucleotide sequence ID" value="NZ_JABWMH010000001.1"/>
</dbReference>
<evidence type="ECO:0000259" key="8">
    <source>
        <dbReference type="Pfam" id="PF04239"/>
    </source>
</evidence>
<name>A0ABX2MXX1_9SPHN</name>
<evidence type="ECO:0000256" key="6">
    <source>
        <dbReference type="ARBA" id="ARBA00023136"/>
    </source>
</evidence>
<accession>A0ABX2MXX1</accession>
<evidence type="ECO:0000313" key="9">
    <source>
        <dbReference type="EMBL" id="NVD26303.1"/>
    </source>
</evidence>
<comment type="similarity">
    <text evidence="2">Belongs to the UPF0702 family.</text>
</comment>
<reference evidence="9 10" key="1">
    <citation type="submission" date="2020-06" db="EMBL/GenBank/DDBJ databases">
        <authorList>
            <person name="Kim S.-J."/>
            <person name="Park S.-J."/>
        </authorList>
    </citation>
    <scope>NUCLEOTIDE SEQUENCE [LARGE SCALE GENOMIC DNA]</scope>
    <source>
        <strain evidence="9 10">SW-151</strain>
    </source>
</reference>
<sequence>MFSDDLQVDIALRIIILAPIALLWVMLTVKIVGLRSFSKMTAFDFVVTVATGSLLAGAVTVETWPAFIQNIGSITMLLASQFAIAKLRKAKPHIVEAATNDPVWLMKDGIFLDENLQITRVTRDDIYAKLREANALRLSEVRAVILEATGDISVLHGNKPDDEILPARN</sequence>
<comment type="subcellular location">
    <subcellularLocation>
        <location evidence="1">Cell membrane</location>
        <topology evidence="1">Multi-pass membrane protein</topology>
    </subcellularLocation>
</comment>
<dbReference type="InterPro" id="IPR023090">
    <property type="entry name" value="UPF0702_alpha/beta_dom_sf"/>
</dbReference>
<evidence type="ECO:0000256" key="4">
    <source>
        <dbReference type="ARBA" id="ARBA00022692"/>
    </source>
</evidence>
<dbReference type="EMBL" id="JABWMH010000001">
    <property type="protein sequence ID" value="NVD26303.1"/>
    <property type="molecule type" value="Genomic_DNA"/>
</dbReference>
<keyword evidence="5 7" id="KW-1133">Transmembrane helix</keyword>
<dbReference type="Gene3D" id="3.30.240.20">
    <property type="entry name" value="bsu07140 like domains"/>
    <property type="match status" value="1"/>
</dbReference>
<evidence type="ECO:0000256" key="5">
    <source>
        <dbReference type="ARBA" id="ARBA00022989"/>
    </source>
</evidence>
<keyword evidence="3" id="KW-1003">Cell membrane</keyword>
<keyword evidence="6 7" id="KW-0472">Membrane</keyword>
<evidence type="ECO:0000256" key="2">
    <source>
        <dbReference type="ARBA" id="ARBA00006448"/>
    </source>
</evidence>
<feature type="domain" description="YetF C-terminal" evidence="8">
    <location>
        <begin position="97"/>
        <end position="159"/>
    </location>
</feature>
<organism evidence="9 10">
    <name type="scientific">Parasphingorhabdus flavimaris</name>
    <dbReference type="NCBI Taxonomy" id="266812"/>
    <lineage>
        <taxon>Bacteria</taxon>
        <taxon>Pseudomonadati</taxon>
        <taxon>Pseudomonadota</taxon>
        <taxon>Alphaproteobacteria</taxon>
        <taxon>Sphingomonadales</taxon>
        <taxon>Sphingomonadaceae</taxon>
        <taxon>Parasphingorhabdus</taxon>
    </lineage>
</organism>
<evidence type="ECO:0000256" key="7">
    <source>
        <dbReference type="SAM" id="Phobius"/>
    </source>
</evidence>
<dbReference type="InterPro" id="IPR007353">
    <property type="entry name" value="DUF421"/>
</dbReference>
<evidence type="ECO:0000313" key="10">
    <source>
        <dbReference type="Proteomes" id="UP000652427"/>
    </source>
</evidence>
<evidence type="ECO:0000256" key="1">
    <source>
        <dbReference type="ARBA" id="ARBA00004651"/>
    </source>
</evidence>
<gene>
    <name evidence="9" type="ORF">HUO14_00125</name>
</gene>
<proteinExistence type="inferred from homology"/>
<protein>
    <submittedName>
        <fullName evidence="9">DUF421 domain-containing protein</fullName>
    </submittedName>
</protein>
<keyword evidence="10" id="KW-1185">Reference proteome</keyword>
<evidence type="ECO:0000256" key="3">
    <source>
        <dbReference type="ARBA" id="ARBA00022475"/>
    </source>
</evidence>